<dbReference type="FunFam" id="1.10.10.10:FF:000030">
    <property type="entry name" value="Forkhead box protein K2"/>
    <property type="match status" value="1"/>
</dbReference>
<organism evidence="10">
    <name type="scientific">Schistosoma haematobium</name>
    <name type="common">Blood fluke</name>
    <dbReference type="NCBI Taxonomy" id="6185"/>
    <lineage>
        <taxon>Eukaryota</taxon>
        <taxon>Metazoa</taxon>
        <taxon>Spiralia</taxon>
        <taxon>Lophotrochozoa</taxon>
        <taxon>Platyhelminthes</taxon>
        <taxon>Trematoda</taxon>
        <taxon>Digenea</taxon>
        <taxon>Strigeidida</taxon>
        <taxon>Schistosomatoidea</taxon>
        <taxon>Schistosomatidae</taxon>
        <taxon>Schistosoma</taxon>
    </lineage>
</organism>
<reference evidence="9" key="3">
    <citation type="submission" date="2021-06" db="EMBL/GenBank/DDBJ databases">
        <title>Chromosome-level genome assembly for S. haematobium.</title>
        <authorList>
            <person name="Stroehlein A.J."/>
        </authorList>
    </citation>
    <scope>NUCLEOTIDE SEQUENCE</scope>
</reference>
<dbReference type="InterPro" id="IPR000253">
    <property type="entry name" value="FHA_dom"/>
</dbReference>
<dbReference type="GO" id="GO:0005634">
    <property type="term" value="C:nucleus"/>
    <property type="evidence" value="ECO:0007669"/>
    <property type="project" value="UniProtKB-SubCell"/>
</dbReference>
<gene>
    <name evidence="9" type="primary">FOXK1_1</name>
    <name evidence="9" type="ORF">MS3_00003312</name>
    <name evidence="10" type="ORF">MS3_07248</name>
</gene>
<dbReference type="InterPro" id="IPR036388">
    <property type="entry name" value="WH-like_DNA-bd_sf"/>
</dbReference>
<evidence type="ECO:0000256" key="5">
    <source>
        <dbReference type="ARBA" id="ARBA00023242"/>
    </source>
</evidence>
<dbReference type="STRING" id="6185.A0A094ZVF8"/>
<proteinExistence type="predicted"/>
<keyword evidence="2" id="KW-0805">Transcription regulation</keyword>
<dbReference type="PROSITE" id="PS50006">
    <property type="entry name" value="FHA_DOMAIN"/>
    <property type="match status" value="1"/>
</dbReference>
<keyword evidence="3 6" id="KW-0238">DNA-binding</keyword>
<dbReference type="CTD" id="24594572"/>
<dbReference type="PRINTS" id="PR00053">
    <property type="entry name" value="FORKHEAD"/>
</dbReference>
<dbReference type="Gene3D" id="1.10.10.10">
    <property type="entry name" value="Winged helix-like DNA-binding domain superfamily/Winged helix DNA-binding domain"/>
    <property type="match status" value="1"/>
</dbReference>
<dbReference type="GeneID" id="24594572"/>
<dbReference type="PROSITE" id="PS50039">
    <property type="entry name" value="FORK_HEAD_3"/>
    <property type="match status" value="1"/>
</dbReference>
<dbReference type="SMART" id="SM00339">
    <property type="entry name" value="FH"/>
    <property type="match status" value="1"/>
</dbReference>
<dbReference type="GO" id="GO:0006357">
    <property type="term" value="P:regulation of transcription by RNA polymerase II"/>
    <property type="evidence" value="ECO:0007669"/>
    <property type="project" value="UniProtKB-ARBA"/>
</dbReference>
<dbReference type="KEGG" id="shx:MS3_00003312"/>
<dbReference type="RefSeq" id="XP_012798605.1">
    <property type="nucleotide sequence ID" value="XM_012943151.3"/>
</dbReference>
<dbReference type="SUPFAM" id="SSF46785">
    <property type="entry name" value="Winged helix' DNA-binding domain"/>
    <property type="match status" value="1"/>
</dbReference>
<dbReference type="PROSITE" id="PS00658">
    <property type="entry name" value="FORK_HEAD_2"/>
    <property type="match status" value="1"/>
</dbReference>
<dbReference type="InterPro" id="IPR036390">
    <property type="entry name" value="WH_DNA-bd_sf"/>
</dbReference>
<dbReference type="EMBL" id="KL251087">
    <property type="protein sequence ID" value="KGB38845.1"/>
    <property type="molecule type" value="Genomic_DNA"/>
</dbReference>
<evidence type="ECO:0000256" key="1">
    <source>
        <dbReference type="ARBA" id="ARBA00004123"/>
    </source>
</evidence>
<dbReference type="Gene3D" id="2.60.200.20">
    <property type="match status" value="1"/>
</dbReference>
<dbReference type="CDD" id="cd20026">
    <property type="entry name" value="FH_FOXK"/>
    <property type="match status" value="1"/>
</dbReference>
<dbReference type="InterPro" id="IPR001766">
    <property type="entry name" value="Fork_head_dom"/>
</dbReference>
<dbReference type="GO" id="GO:0043565">
    <property type="term" value="F:sequence-specific DNA binding"/>
    <property type="evidence" value="ECO:0007669"/>
    <property type="project" value="InterPro"/>
</dbReference>
<dbReference type="Pfam" id="PF00498">
    <property type="entry name" value="FHA"/>
    <property type="match status" value="1"/>
</dbReference>
<dbReference type="PANTHER" id="PTHR45881:SF6">
    <property type="entry name" value="FORK-HEAD DOMAIN-CONTAINING PROTEIN"/>
    <property type="match status" value="1"/>
</dbReference>
<keyword evidence="11" id="KW-1185">Reference proteome</keyword>
<evidence type="ECO:0000256" key="3">
    <source>
        <dbReference type="ARBA" id="ARBA00023125"/>
    </source>
</evidence>
<dbReference type="AlphaFoldDB" id="A0A094ZVF8"/>
<reference evidence="10" key="1">
    <citation type="journal article" date="2012" name="Nat. Genet.">
        <title>Whole-genome sequence of Schistosoma haematobium.</title>
        <authorList>
            <person name="Young N.D."/>
            <person name="Jex A.R."/>
            <person name="Li B."/>
            <person name="Liu S."/>
            <person name="Yang L."/>
            <person name="Xiong Z."/>
            <person name="Li Y."/>
            <person name="Cantacessi C."/>
            <person name="Hall R.S."/>
            <person name="Xu X."/>
            <person name="Chen F."/>
            <person name="Wu X."/>
            <person name="Zerlotini A."/>
            <person name="Oliveira G."/>
            <person name="Hofmann A."/>
            <person name="Zhang G."/>
            <person name="Fang X."/>
            <person name="Kang Y."/>
            <person name="Campbell B.E."/>
            <person name="Loukas A."/>
            <person name="Ranganathan S."/>
            <person name="Rollinson D."/>
            <person name="Rinaldi G."/>
            <person name="Brindley P.J."/>
            <person name="Yang H."/>
            <person name="Wang J."/>
            <person name="Wang J."/>
            <person name="Gasser R.B."/>
        </authorList>
    </citation>
    <scope>NUCLEOTIDE SEQUENCE [LARGE SCALE GENOMIC DNA]</scope>
</reference>
<dbReference type="InterPro" id="IPR030456">
    <property type="entry name" value="TF_fork_head_CS_2"/>
</dbReference>
<evidence type="ECO:0000259" key="7">
    <source>
        <dbReference type="PROSITE" id="PS50006"/>
    </source>
</evidence>
<evidence type="ECO:0000256" key="4">
    <source>
        <dbReference type="ARBA" id="ARBA00023163"/>
    </source>
</evidence>
<dbReference type="OrthoDB" id="691130at2759"/>
<evidence type="ECO:0000256" key="2">
    <source>
        <dbReference type="ARBA" id="ARBA00023015"/>
    </source>
</evidence>
<feature type="DNA-binding region" description="Fork-head" evidence="6">
    <location>
        <begin position="291"/>
        <end position="386"/>
    </location>
</feature>
<comment type="subcellular location">
    <subcellularLocation>
        <location evidence="1 6">Nucleus</location>
    </subcellularLocation>
</comment>
<dbReference type="Pfam" id="PF00250">
    <property type="entry name" value="Forkhead"/>
    <property type="match status" value="1"/>
</dbReference>
<feature type="domain" description="FHA" evidence="7">
    <location>
        <begin position="26"/>
        <end position="78"/>
    </location>
</feature>
<dbReference type="InterPro" id="IPR018122">
    <property type="entry name" value="TF_fork_head_CS_1"/>
</dbReference>
<dbReference type="GO" id="GO:0045893">
    <property type="term" value="P:positive regulation of DNA-templated transcription"/>
    <property type="evidence" value="ECO:0007669"/>
    <property type="project" value="UniProtKB-ARBA"/>
</dbReference>
<evidence type="ECO:0000313" key="11">
    <source>
        <dbReference type="Proteomes" id="UP000471633"/>
    </source>
</evidence>
<dbReference type="Proteomes" id="UP000471633">
    <property type="component" value="Unassembled WGS sequence"/>
</dbReference>
<dbReference type="InterPro" id="IPR008984">
    <property type="entry name" value="SMAD_FHA_dom_sf"/>
</dbReference>
<evidence type="ECO:0000313" key="10">
    <source>
        <dbReference type="EMBL" id="KGB38845.1"/>
    </source>
</evidence>
<dbReference type="SUPFAM" id="SSF49879">
    <property type="entry name" value="SMAD/FHA domain"/>
    <property type="match status" value="1"/>
</dbReference>
<reference evidence="9" key="2">
    <citation type="journal article" date="2019" name="Gigascience">
        <title>High-quality Schistosoma haematobium genome achieved by single-molecule and long-range sequencing.</title>
        <authorList>
            <person name="Stroehlein A.J."/>
            <person name="Korhonen P.K."/>
            <person name="Chong T.M."/>
            <person name="Lim Y.L."/>
            <person name="Chan K.G."/>
            <person name="Webster B."/>
            <person name="Rollinson D."/>
            <person name="Brindley P.J."/>
            <person name="Gasser R.B."/>
            <person name="Young N.D."/>
        </authorList>
    </citation>
    <scope>NUCLEOTIDE SEQUENCE</scope>
</reference>
<evidence type="ECO:0000256" key="6">
    <source>
        <dbReference type="PROSITE-ProRule" id="PRU00089"/>
    </source>
</evidence>
<dbReference type="PANTHER" id="PTHR45881">
    <property type="entry name" value="CHECKPOINT SUPPRESSOR 1-LIKE, ISOFORM A-RELATED"/>
    <property type="match status" value="1"/>
</dbReference>
<evidence type="ECO:0000313" key="9">
    <source>
        <dbReference type="EMBL" id="KAH9590759.1"/>
    </source>
</evidence>
<dbReference type="EMBL" id="AMPZ03000002">
    <property type="protein sequence ID" value="KAH9590759.1"/>
    <property type="molecule type" value="Genomic_DNA"/>
</dbReference>
<name>A0A094ZVF8_SCHHA</name>
<keyword evidence="5 6" id="KW-0539">Nucleus</keyword>
<reference evidence="9" key="4">
    <citation type="journal article" date="2022" name="PLoS Pathog.">
        <title>Chromosome-level genome of Schistosoma haematobium underpins genome-wide explorations of molecular variation.</title>
        <authorList>
            <person name="Stroehlein A.J."/>
            <person name="Korhonen P.K."/>
            <person name="Lee V.V."/>
            <person name="Ralph S.A."/>
            <person name="Mentink-Kane M."/>
            <person name="You H."/>
            <person name="McManus D.P."/>
            <person name="Tchuente L.T."/>
            <person name="Stothard J.R."/>
            <person name="Kaur P."/>
            <person name="Dudchenko O."/>
            <person name="Aiden E.L."/>
            <person name="Yang B."/>
            <person name="Yang H."/>
            <person name="Emery A.M."/>
            <person name="Webster B.L."/>
            <person name="Brindley P.J."/>
            <person name="Rollinson D."/>
            <person name="Chang B.C.H."/>
            <person name="Gasser R.B."/>
            <person name="Young N.D."/>
        </authorList>
    </citation>
    <scope>NUCLEOTIDE SEQUENCE</scope>
</reference>
<sequence length="565" mass="63366">MDRNMPTVYARLTTGKTTYEMVKHQITIGRGSAVYPVDIDIGCSSYVSRQHLEIIWKTDCLKLKCKGKNGIFIDQNFRPYSSQFLSIPPRCVLRFPSTSICVQIEQCFMSYEKSNSYANYVSSLKLDSYGSGNSCSPVNGDNQPSPRISSKTFNFIGPSENLTTTTSRTRRKQALIPACRTTYGNVHYSNVQKNTTSNVSCELKNTSDTTQHGKNDSNRTETDIHQQTSCIGNNANIQYIHLKSKVDLPFSNVDSIGDGITSVKSSQNSISAPVVHLAAFPAVERGDQFTKPPYSYAQLIAQAISSQPDRKLTLSGIYDFISRNYSYYQLADKGWQNSIRHNLSLNCQFVKVPRSQEDHGKGCFWRIDPEHEAKLLNIAFRRRRIRACDTSSFLTNNRYPLTSLSSNGKFYNYIIPKSLINQSNSSSIIMSTGGIHLRKSYKRSNKSDQLKTPYKLALSSPSLDVNMQHTPLTQNKEDSLNVITFQPVVHNLVPVNQASSSVLQIMNTKPILTTTFKSSHHKEDQYNISSYHAGPVVVQQPTYSLLSYSNSSQDTVFHQNSSGTN</sequence>
<protein>
    <submittedName>
        <fullName evidence="9">Forkhead box protein K1, variant 2</fullName>
    </submittedName>
    <submittedName>
        <fullName evidence="10">Forkhead box protein K2</fullName>
    </submittedName>
</protein>
<feature type="domain" description="Fork-head" evidence="8">
    <location>
        <begin position="291"/>
        <end position="386"/>
    </location>
</feature>
<dbReference type="PROSITE" id="PS00657">
    <property type="entry name" value="FORK_HEAD_1"/>
    <property type="match status" value="1"/>
</dbReference>
<evidence type="ECO:0000259" key="8">
    <source>
        <dbReference type="PROSITE" id="PS50039"/>
    </source>
</evidence>
<accession>A0A094ZVF8</accession>
<dbReference type="GO" id="GO:0003700">
    <property type="term" value="F:DNA-binding transcription factor activity"/>
    <property type="evidence" value="ECO:0007669"/>
    <property type="project" value="InterPro"/>
</dbReference>
<dbReference type="SMART" id="SM00240">
    <property type="entry name" value="FHA"/>
    <property type="match status" value="1"/>
</dbReference>
<keyword evidence="4" id="KW-0804">Transcription</keyword>